<protein>
    <submittedName>
        <fullName evidence="1">Uncharacterized protein</fullName>
    </submittedName>
</protein>
<gene>
    <name evidence="1" type="ORF">BDY19DRAFT_38700</name>
</gene>
<reference evidence="1" key="1">
    <citation type="journal article" date="2021" name="Environ. Microbiol.">
        <title>Gene family expansions and transcriptome signatures uncover fungal adaptations to wood decay.</title>
        <authorList>
            <person name="Hage H."/>
            <person name="Miyauchi S."/>
            <person name="Viragh M."/>
            <person name="Drula E."/>
            <person name="Min B."/>
            <person name="Chaduli D."/>
            <person name="Navarro D."/>
            <person name="Favel A."/>
            <person name="Norest M."/>
            <person name="Lesage-Meessen L."/>
            <person name="Balint B."/>
            <person name="Merenyi Z."/>
            <person name="de Eugenio L."/>
            <person name="Morin E."/>
            <person name="Martinez A.T."/>
            <person name="Baldrian P."/>
            <person name="Stursova M."/>
            <person name="Martinez M.J."/>
            <person name="Novotny C."/>
            <person name="Magnuson J.K."/>
            <person name="Spatafora J.W."/>
            <person name="Maurice S."/>
            <person name="Pangilinan J."/>
            <person name="Andreopoulos W."/>
            <person name="LaButti K."/>
            <person name="Hundley H."/>
            <person name="Na H."/>
            <person name="Kuo A."/>
            <person name="Barry K."/>
            <person name="Lipzen A."/>
            <person name="Henrissat B."/>
            <person name="Riley R."/>
            <person name="Ahrendt S."/>
            <person name="Nagy L.G."/>
            <person name="Grigoriev I.V."/>
            <person name="Martin F."/>
            <person name="Rosso M.N."/>
        </authorList>
    </citation>
    <scope>NUCLEOTIDE SEQUENCE</scope>
    <source>
        <strain evidence="1">CBS 384.51</strain>
    </source>
</reference>
<evidence type="ECO:0000313" key="1">
    <source>
        <dbReference type="EMBL" id="KAI0094726.1"/>
    </source>
</evidence>
<proteinExistence type="predicted"/>
<name>A0ACB8UK80_9APHY</name>
<keyword evidence="2" id="KW-1185">Reference proteome</keyword>
<dbReference type="EMBL" id="MU274900">
    <property type="protein sequence ID" value="KAI0094726.1"/>
    <property type="molecule type" value="Genomic_DNA"/>
</dbReference>
<sequence length="692" mass="75980">MTAVSSSAVLTIASFSPDVVVTATATNVSSQVPTPFPTTIHTTARPSSSPSRTTSRQSPTPNILEIDLHTIIIIPDFSLYYGGNITSFRPSYHALADGSLVASPLISDIRSANIQLASTSALAAFFFLTSCIAARYIRRGKIKRKALFYALLLSQLLGLGAMVIMLVPFFDQFISCVATEVSVIILVALSYALLMTGILGFKAYRVLDSSKYILVVLGCFRVAITILVLIYLAKSHFTRRLSGGCLPAFGQGPMGVIILLHAAEAAFISSCYLFAVWRSSRSSMVRGRLSISVSVRDTHDYRGMEEYKMSKEESDHPPRGWWDYVPPPAPEAHAHTLDARSLKTTTEAYGVARPQRNYSVVSGHFDPRSYYSAEQPPLPPLPDTVRPNERPISPPPASVGSRLSRYMPRMQVFREVVKNELTYCTLVTIVLLTLGILSLLGARHRAFKNCAAWICIAWLFLSLFTLASFEEVIRRHERDAILQHPAAWDPVYRAELEASRAFSSGRNRRAYSPISVFSRIPPGAPLFTNPFSDSHTVPSGEHASRTSSTRSPKALRKMHSTSSSSRELVNSYDLRRSQSQASSASGASSMSHIFSLGPESMLLPPEPLFRHSAPESIHPSPTAGRYPALGSFSSVHSDFSENETDSIVRPPRVPPIAEPPCTVFGEGSTISLLPRDRWKSQDPFDSETSHPP</sequence>
<dbReference type="Proteomes" id="UP001055072">
    <property type="component" value="Unassembled WGS sequence"/>
</dbReference>
<accession>A0ACB8UK80</accession>
<evidence type="ECO:0000313" key="2">
    <source>
        <dbReference type="Proteomes" id="UP001055072"/>
    </source>
</evidence>
<organism evidence="1 2">
    <name type="scientific">Irpex rosettiformis</name>
    <dbReference type="NCBI Taxonomy" id="378272"/>
    <lineage>
        <taxon>Eukaryota</taxon>
        <taxon>Fungi</taxon>
        <taxon>Dikarya</taxon>
        <taxon>Basidiomycota</taxon>
        <taxon>Agaricomycotina</taxon>
        <taxon>Agaricomycetes</taxon>
        <taxon>Polyporales</taxon>
        <taxon>Irpicaceae</taxon>
        <taxon>Irpex</taxon>
    </lineage>
</organism>
<comment type="caution">
    <text evidence="1">The sequence shown here is derived from an EMBL/GenBank/DDBJ whole genome shotgun (WGS) entry which is preliminary data.</text>
</comment>